<dbReference type="RefSeq" id="WP_160369387.1">
    <property type="nucleotide sequence ID" value="NZ_WSQA01000008.1"/>
</dbReference>
<keyword evidence="2" id="KW-0378">Hydrolase</keyword>
<name>A0A6N8KZY4_9SPHI</name>
<dbReference type="Pfam" id="PF03372">
    <property type="entry name" value="Exo_endo_phos"/>
    <property type="match status" value="1"/>
</dbReference>
<dbReference type="InterPro" id="IPR005135">
    <property type="entry name" value="Endo/exonuclease/phosphatase"/>
</dbReference>
<dbReference type="InterPro" id="IPR036691">
    <property type="entry name" value="Endo/exonu/phosph_ase_sf"/>
</dbReference>
<protein>
    <submittedName>
        <fullName evidence="2">Exonuclease III</fullName>
    </submittedName>
</protein>
<proteinExistence type="predicted"/>
<dbReference type="AlphaFoldDB" id="A0A6N8KZY4"/>
<dbReference type="OrthoDB" id="9778989at2"/>
<evidence type="ECO:0000313" key="3">
    <source>
        <dbReference type="Proteomes" id="UP000435036"/>
    </source>
</evidence>
<accession>A0A6N8KZY4</accession>
<keyword evidence="2" id="KW-0269">Exonuclease</keyword>
<keyword evidence="2" id="KW-0540">Nuclease</keyword>
<sequence length="283" mass="32429">MKKLLFTVFICQFLLVAPVFAQKEIKILCYNILEGMKTDSTAGKQLFTKWVKMQQPTMLALQEANHFTKESLASLAKGWGHPYSVLLKEKGYPVALTSKYPIEDVKIVIENFHHGYIQAKSHGINFVVLHLSPHRWDKRREEISNILHSLEQQQIVENSVLLGDFNAYSPLDSVNYRDGKAVAFLKGLQEKYPKNNYLINNEDIDFQTIQTVLDAGYIDALKVLAISRPKEANMILPTKHRIDFIYLSGDMIGRISSGQFIIDDFTKKYSDHKPLFINLKPKP</sequence>
<reference evidence="2 3" key="1">
    <citation type="submission" date="2019-12" db="EMBL/GenBank/DDBJ databases">
        <authorList>
            <person name="Dong K."/>
        </authorList>
    </citation>
    <scope>NUCLEOTIDE SEQUENCE [LARGE SCALE GENOMIC DNA]</scope>
    <source>
        <strain evidence="2 3">JCM 31225</strain>
    </source>
</reference>
<gene>
    <name evidence="2" type="ORF">GQF63_11525</name>
</gene>
<evidence type="ECO:0000313" key="2">
    <source>
        <dbReference type="EMBL" id="MVZ62656.1"/>
    </source>
</evidence>
<feature type="domain" description="Endonuclease/exonuclease/phosphatase" evidence="1">
    <location>
        <begin position="30"/>
        <end position="272"/>
    </location>
</feature>
<comment type="caution">
    <text evidence="2">The sequence shown here is derived from an EMBL/GenBank/DDBJ whole genome shotgun (WGS) entry which is preliminary data.</text>
</comment>
<dbReference type="SUPFAM" id="SSF56219">
    <property type="entry name" value="DNase I-like"/>
    <property type="match status" value="1"/>
</dbReference>
<organism evidence="2 3">
    <name type="scientific">Sphingobacterium humi</name>
    <dbReference type="NCBI Taxonomy" id="1796905"/>
    <lineage>
        <taxon>Bacteria</taxon>
        <taxon>Pseudomonadati</taxon>
        <taxon>Bacteroidota</taxon>
        <taxon>Sphingobacteriia</taxon>
        <taxon>Sphingobacteriales</taxon>
        <taxon>Sphingobacteriaceae</taxon>
        <taxon>Sphingobacterium</taxon>
    </lineage>
</organism>
<dbReference type="Proteomes" id="UP000435036">
    <property type="component" value="Unassembled WGS sequence"/>
</dbReference>
<keyword evidence="3" id="KW-1185">Reference proteome</keyword>
<dbReference type="Gene3D" id="3.60.10.10">
    <property type="entry name" value="Endonuclease/exonuclease/phosphatase"/>
    <property type="match status" value="1"/>
</dbReference>
<dbReference type="EMBL" id="WSQA01000008">
    <property type="protein sequence ID" value="MVZ62656.1"/>
    <property type="molecule type" value="Genomic_DNA"/>
</dbReference>
<dbReference type="GO" id="GO:0004527">
    <property type="term" value="F:exonuclease activity"/>
    <property type="evidence" value="ECO:0007669"/>
    <property type="project" value="UniProtKB-KW"/>
</dbReference>
<evidence type="ECO:0000259" key="1">
    <source>
        <dbReference type="Pfam" id="PF03372"/>
    </source>
</evidence>